<organism evidence="2 3">
    <name type="scientific">Durusdinium trenchii</name>
    <dbReference type="NCBI Taxonomy" id="1381693"/>
    <lineage>
        <taxon>Eukaryota</taxon>
        <taxon>Sar</taxon>
        <taxon>Alveolata</taxon>
        <taxon>Dinophyceae</taxon>
        <taxon>Suessiales</taxon>
        <taxon>Symbiodiniaceae</taxon>
        <taxon>Durusdinium</taxon>
    </lineage>
</organism>
<evidence type="ECO:0000313" key="2">
    <source>
        <dbReference type="EMBL" id="CAK9001296.1"/>
    </source>
</evidence>
<feature type="region of interest" description="Disordered" evidence="1">
    <location>
        <begin position="102"/>
        <end position="170"/>
    </location>
</feature>
<gene>
    <name evidence="2" type="ORF">SCF082_LOCUS6866</name>
</gene>
<evidence type="ECO:0000313" key="3">
    <source>
        <dbReference type="Proteomes" id="UP001642464"/>
    </source>
</evidence>
<accession>A0ABP0IFA6</accession>
<proteinExistence type="predicted"/>
<reference evidence="2 3" key="1">
    <citation type="submission" date="2024-02" db="EMBL/GenBank/DDBJ databases">
        <authorList>
            <person name="Chen Y."/>
            <person name="Shah S."/>
            <person name="Dougan E. K."/>
            <person name="Thang M."/>
            <person name="Chan C."/>
        </authorList>
    </citation>
    <scope>NUCLEOTIDE SEQUENCE [LARGE SCALE GENOMIC DNA]</scope>
</reference>
<sequence>MKLFPDYGCQHSSKSDGFLGGEPALIALFVQENQRLGQSKWKLSKVLEGIEAGSSACGVEKLKQHAMKGLRDKAINRMKLQGVSKDQQEVILEEMDALLRERSESAKASAEMESNEFSTENVQESDLFRVQEEAEESAEMEDSRMQESTEPAPSDLQEEDPEVEPSDPMA</sequence>
<keyword evidence="3" id="KW-1185">Reference proteome</keyword>
<comment type="caution">
    <text evidence="2">The sequence shown here is derived from an EMBL/GenBank/DDBJ whole genome shotgun (WGS) entry which is preliminary data.</text>
</comment>
<dbReference type="Proteomes" id="UP001642464">
    <property type="component" value="Unassembled WGS sequence"/>
</dbReference>
<dbReference type="EMBL" id="CAXAMM010003792">
    <property type="protein sequence ID" value="CAK9001296.1"/>
    <property type="molecule type" value="Genomic_DNA"/>
</dbReference>
<feature type="compositionally biased region" description="Acidic residues" evidence="1">
    <location>
        <begin position="156"/>
        <end position="170"/>
    </location>
</feature>
<protein>
    <submittedName>
        <fullName evidence="2">Uncharacterized protein</fullName>
    </submittedName>
</protein>
<feature type="compositionally biased region" description="Low complexity" evidence="1">
    <location>
        <begin position="106"/>
        <end position="116"/>
    </location>
</feature>
<evidence type="ECO:0000256" key="1">
    <source>
        <dbReference type="SAM" id="MobiDB-lite"/>
    </source>
</evidence>
<name>A0ABP0IFA6_9DINO</name>